<proteinExistence type="inferred from homology"/>
<comment type="similarity">
    <text evidence="2">Belongs to the CDP-alcohol phosphatidyltransferase class-I family.</text>
</comment>
<protein>
    <recommendedName>
        <fullName evidence="6">CDP-alcohol phosphatidyltransferase</fullName>
    </recommendedName>
</protein>
<dbReference type="eggNOG" id="COG0558">
    <property type="taxonomic scope" value="Bacteria"/>
</dbReference>
<keyword evidence="1 2" id="KW-0808">Transferase</keyword>
<dbReference type="PROSITE" id="PS00379">
    <property type="entry name" value="CDP_ALCOHOL_P_TRANSF"/>
    <property type="match status" value="1"/>
</dbReference>
<keyword evidence="3" id="KW-0472">Membrane</keyword>
<keyword evidence="3" id="KW-1133">Transmembrane helix</keyword>
<evidence type="ECO:0008006" key="6">
    <source>
        <dbReference type="Google" id="ProtNLM"/>
    </source>
</evidence>
<dbReference type="InterPro" id="IPR043130">
    <property type="entry name" value="CDP-OH_PTrfase_TM_dom"/>
</dbReference>
<dbReference type="OrthoDB" id="7390033at2"/>
<keyword evidence="5" id="KW-1185">Reference proteome</keyword>
<reference evidence="4 5" key="1">
    <citation type="submission" date="2012-08" db="EMBL/GenBank/DDBJ databases">
        <title>Whole genome shotgun sequence of Austwickia chelonae NBRC 105200.</title>
        <authorList>
            <person name="Yoshida I."/>
            <person name="Hosoyama A."/>
            <person name="Tsuchikane K."/>
            <person name="Katsumata H."/>
            <person name="Ando Y."/>
            <person name="Ohji S."/>
            <person name="Hamada M."/>
            <person name="Tamura T."/>
            <person name="Yamazoe A."/>
            <person name="Yamazaki S."/>
            <person name="Fujita N."/>
        </authorList>
    </citation>
    <scope>NUCLEOTIDE SEQUENCE [LARGE SCALE GENOMIC DNA]</scope>
    <source>
        <strain evidence="4 5">NBRC 105200</strain>
    </source>
</reference>
<evidence type="ECO:0000256" key="1">
    <source>
        <dbReference type="ARBA" id="ARBA00022679"/>
    </source>
</evidence>
<comment type="caution">
    <text evidence="4">The sequence shown here is derived from an EMBL/GenBank/DDBJ whole genome shotgun (WGS) entry which is preliminary data.</text>
</comment>
<gene>
    <name evidence="4" type="ORF">AUCHE_18_00310</name>
</gene>
<feature type="transmembrane region" description="Helical" evidence="3">
    <location>
        <begin position="149"/>
        <end position="170"/>
    </location>
</feature>
<dbReference type="Proteomes" id="UP000008495">
    <property type="component" value="Unassembled WGS sequence"/>
</dbReference>
<evidence type="ECO:0000256" key="2">
    <source>
        <dbReference type="RuleBase" id="RU003750"/>
    </source>
</evidence>
<dbReference type="RefSeq" id="WP_006503787.1">
    <property type="nucleotide sequence ID" value="NZ_BAGZ01000018.1"/>
</dbReference>
<dbReference type="GO" id="GO:0016780">
    <property type="term" value="F:phosphotransferase activity, for other substituted phosphate groups"/>
    <property type="evidence" value="ECO:0007669"/>
    <property type="project" value="InterPro"/>
</dbReference>
<feature type="transmembrane region" description="Helical" evidence="3">
    <location>
        <begin position="191"/>
        <end position="212"/>
    </location>
</feature>
<dbReference type="Pfam" id="PF01066">
    <property type="entry name" value="CDP-OH_P_transf"/>
    <property type="match status" value="1"/>
</dbReference>
<sequence length="252" mass="26885">MTDTTRQTARSSKSIADTVRLLASYQKSNKGAPAYSRFVNRPLGRVFAAVAYRLGMTPNQVTLVSGSTSLLGIICLATLQPSWTTGLLVSLLLVLGYALDSADGQLARLTGGGSPAGEWLDHVVDCVKISLLHLTVLISLYRFTDLDRALLLVPAAYVLVANLYFFAFILGDLLKRTKGVAPARNTQKASVLRSLAVAPTDYGVMCLVFLAWGTPAVFLSAYGILLAGTAGYVALGLPKWFRDMAALAEVPA</sequence>
<dbReference type="GO" id="GO:0008654">
    <property type="term" value="P:phospholipid biosynthetic process"/>
    <property type="evidence" value="ECO:0007669"/>
    <property type="project" value="InterPro"/>
</dbReference>
<dbReference type="STRING" id="100225.SAMN05421595_2891"/>
<keyword evidence="3" id="KW-0812">Transmembrane</keyword>
<feature type="transmembrane region" description="Helical" evidence="3">
    <location>
        <begin position="218"/>
        <end position="237"/>
    </location>
</feature>
<dbReference type="InterPro" id="IPR048254">
    <property type="entry name" value="CDP_ALCOHOL_P_TRANSF_CS"/>
</dbReference>
<dbReference type="GO" id="GO:0016020">
    <property type="term" value="C:membrane"/>
    <property type="evidence" value="ECO:0007669"/>
    <property type="project" value="InterPro"/>
</dbReference>
<evidence type="ECO:0000313" key="4">
    <source>
        <dbReference type="EMBL" id="GAB79030.1"/>
    </source>
</evidence>
<organism evidence="4 5">
    <name type="scientific">Austwickia chelonae NBRC 105200</name>
    <dbReference type="NCBI Taxonomy" id="1184607"/>
    <lineage>
        <taxon>Bacteria</taxon>
        <taxon>Bacillati</taxon>
        <taxon>Actinomycetota</taxon>
        <taxon>Actinomycetes</taxon>
        <taxon>Micrococcales</taxon>
        <taxon>Dermatophilaceae</taxon>
        <taxon>Austwickia</taxon>
    </lineage>
</organism>
<dbReference type="EMBL" id="BAGZ01000018">
    <property type="protein sequence ID" value="GAB79030.1"/>
    <property type="molecule type" value="Genomic_DNA"/>
</dbReference>
<accession>K6VUP4</accession>
<name>K6VUP4_9MICO</name>
<feature type="transmembrane region" description="Helical" evidence="3">
    <location>
        <begin position="61"/>
        <end position="79"/>
    </location>
</feature>
<evidence type="ECO:0000256" key="3">
    <source>
        <dbReference type="SAM" id="Phobius"/>
    </source>
</evidence>
<dbReference type="InterPro" id="IPR000462">
    <property type="entry name" value="CDP-OH_P_trans"/>
</dbReference>
<dbReference type="Gene3D" id="1.20.120.1760">
    <property type="match status" value="1"/>
</dbReference>
<evidence type="ECO:0000313" key="5">
    <source>
        <dbReference type="Proteomes" id="UP000008495"/>
    </source>
</evidence>
<dbReference type="AlphaFoldDB" id="K6VUP4"/>